<evidence type="ECO:0000256" key="2">
    <source>
        <dbReference type="ARBA" id="ARBA00022917"/>
    </source>
</evidence>
<dbReference type="GO" id="GO:0003743">
    <property type="term" value="F:translation initiation factor activity"/>
    <property type="evidence" value="ECO:0007669"/>
    <property type="project" value="UniProtKB-KW"/>
</dbReference>
<name>A0A0M0JT86_9EUKA</name>
<accession>A0A0M0JT86</accession>
<dbReference type="Gene3D" id="2.40.50.140">
    <property type="entry name" value="Nucleic acid-binding proteins"/>
    <property type="match status" value="1"/>
</dbReference>
<evidence type="ECO:0000313" key="8">
    <source>
        <dbReference type="Proteomes" id="UP000037460"/>
    </source>
</evidence>
<dbReference type="InterPro" id="IPR008991">
    <property type="entry name" value="Translation_prot_SH3-like_sf"/>
</dbReference>
<gene>
    <name evidence="7" type="ORF">Ctob_008484</name>
</gene>
<dbReference type="GO" id="GO:0045901">
    <property type="term" value="P:positive regulation of translational elongation"/>
    <property type="evidence" value="ECO:0007669"/>
    <property type="project" value="UniProtKB-UniRule"/>
</dbReference>
<dbReference type="Gene3D" id="2.30.30.30">
    <property type="match status" value="1"/>
</dbReference>
<evidence type="ECO:0000313" key="7">
    <source>
        <dbReference type="EMBL" id="KOO29720.1"/>
    </source>
</evidence>
<dbReference type="GO" id="GO:0003723">
    <property type="term" value="F:RNA binding"/>
    <property type="evidence" value="ECO:0007669"/>
    <property type="project" value="InterPro"/>
</dbReference>
<protein>
    <recommendedName>
        <fullName evidence="4">Eukaryotic translation initiation factor 5A</fullName>
        <shortName evidence="4">eIF-5A</shortName>
    </recommendedName>
</protein>
<dbReference type="OrthoDB" id="9975114at2759"/>
<comment type="similarity">
    <text evidence="1 4">Belongs to the eIF-5A family.</text>
</comment>
<evidence type="ECO:0000256" key="1">
    <source>
        <dbReference type="ARBA" id="ARBA00006016"/>
    </source>
</evidence>
<dbReference type="GO" id="GO:0045905">
    <property type="term" value="P:positive regulation of translational termination"/>
    <property type="evidence" value="ECO:0007669"/>
    <property type="project" value="UniProtKB-UniRule"/>
</dbReference>
<dbReference type="SUPFAM" id="SSF50249">
    <property type="entry name" value="Nucleic acid-binding proteins"/>
    <property type="match status" value="1"/>
</dbReference>
<dbReference type="Pfam" id="PF21485">
    <property type="entry name" value="IF5A-like_N"/>
    <property type="match status" value="1"/>
</dbReference>
<reference evidence="8" key="1">
    <citation type="journal article" date="2015" name="PLoS Genet.">
        <title>Genome Sequence and Transcriptome Analyses of Chrysochromulina tobin: Metabolic Tools for Enhanced Algal Fitness in the Prominent Order Prymnesiales (Haptophyceae).</title>
        <authorList>
            <person name="Hovde B.T."/>
            <person name="Deodato C.R."/>
            <person name="Hunsperger H.M."/>
            <person name="Ryken S.A."/>
            <person name="Yost W."/>
            <person name="Jha R.K."/>
            <person name="Patterson J."/>
            <person name="Monnat R.J. Jr."/>
            <person name="Barlow S.B."/>
            <person name="Starkenburg S.R."/>
            <person name="Cattolico R.A."/>
        </authorList>
    </citation>
    <scope>NUCLEOTIDE SEQUENCE</scope>
    <source>
        <strain evidence="8">CCMP291</strain>
    </source>
</reference>
<dbReference type="Proteomes" id="UP000037460">
    <property type="component" value="Unassembled WGS sequence"/>
</dbReference>
<proteinExistence type="inferred from homology"/>
<dbReference type="AlphaFoldDB" id="A0A0M0JT86"/>
<keyword evidence="2 4" id="KW-0648">Protein biosynthesis</keyword>
<dbReference type="FunFam" id="2.30.30.30:FF:000012">
    <property type="entry name" value="Eukaryotic translation initiation factor 5A"/>
    <property type="match status" value="1"/>
</dbReference>
<sequence length="168" mass="18436">MGDDDAQEETFESTDAGSSHTYPMEGGQIRKGGYIMIKGNPCKVSDVSTSKTGKHGHAKCHFVAIDIFTGKKMEDLVPSSHTTMVPFVKKEEFQCMDADDDGFVTILTPSGETRSDLKLPDIMQPAPPGAAELSQKIRELLKEEKEFFVIVQSACGIEQIMDTKVMTN</sequence>
<dbReference type="EMBL" id="JWZX01002373">
    <property type="protein sequence ID" value="KOO29720.1"/>
    <property type="molecule type" value="Genomic_DNA"/>
</dbReference>
<dbReference type="PROSITE" id="PS00302">
    <property type="entry name" value="IF5A_HYPUSINE"/>
    <property type="match status" value="1"/>
</dbReference>
<evidence type="ECO:0000256" key="5">
    <source>
        <dbReference type="SAM" id="MobiDB-lite"/>
    </source>
</evidence>
<feature type="domain" description="Translation initiation factor 5A C-terminal" evidence="6">
    <location>
        <begin position="87"/>
        <end position="164"/>
    </location>
</feature>
<dbReference type="PIRSF" id="PIRSF003025">
    <property type="entry name" value="eIF5A"/>
    <property type="match status" value="1"/>
</dbReference>
<keyword evidence="3 4" id="KW-0385">Hypusine</keyword>
<evidence type="ECO:0000259" key="6">
    <source>
        <dbReference type="SMART" id="SM01376"/>
    </source>
</evidence>
<comment type="caution">
    <text evidence="7">The sequence shown here is derived from an EMBL/GenBank/DDBJ whole genome shotgun (WGS) entry which is preliminary data.</text>
</comment>
<comment type="function">
    <text evidence="4">Translation factor that promotes translation elongation and termination, particularly upon ribosome stalling at specific amino acid sequence contexts. Binds between the exit (E) and peptidyl (P) site of the ribosome and promotes rescue of stalled ribosome: specifically required for efficient translation of polyproline-containing peptides as well as other motifs that stall the ribosome. Acts as ribosome quality control (RQC) cofactor by joining the RQC complex to facilitate peptidyl transfer during CAT tailing step.</text>
</comment>
<keyword evidence="8" id="KW-1185">Reference proteome</keyword>
<dbReference type="Pfam" id="PF01287">
    <property type="entry name" value="eIF-5a"/>
    <property type="match status" value="1"/>
</dbReference>
<comment type="PTM">
    <text evidence="4">eIF-5A seems to be the only eukaryotic protein to have a hypusine residue which is a post-translational modification of a lysine by the addition of a butylamino group.</text>
</comment>
<feature type="region of interest" description="Disordered" evidence="5">
    <location>
        <begin position="1"/>
        <end position="25"/>
    </location>
</feature>
<dbReference type="NCBIfam" id="TIGR00037">
    <property type="entry name" value="eIF_5A"/>
    <property type="match status" value="1"/>
</dbReference>
<dbReference type="InterPro" id="IPR014722">
    <property type="entry name" value="Rib_uL2_dom2"/>
</dbReference>
<dbReference type="SUPFAM" id="SSF50104">
    <property type="entry name" value="Translation proteins SH3-like domain"/>
    <property type="match status" value="1"/>
</dbReference>
<dbReference type="GO" id="GO:0043022">
    <property type="term" value="F:ribosome binding"/>
    <property type="evidence" value="ECO:0007669"/>
    <property type="project" value="UniProtKB-UniRule"/>
</dbReference>
<dbReference type="PANTHER" id="PTHR11673">
    <property type="entry name" value="TRANSLATION INITIATION FACTOR 5A FAMILY MEMBER"/>
    <property type="match status" value="1"/>
</dbReference>
<keyword evidence="7" id="KW-0396">Initiation factor</keyword>
<dbReference type="InterPro" id="IPR019769">
    <property type="entry name" value="Trans_elong_IF5A_hypusine_site"/>
</dbReference>
<dbReference type="GO" id="GO:0003746">
    <property type="term" value="F:translation elongation factor activity"/>
    <property type="evidence" value="ECO:0007669"/>
    <property type="project" value="UniProtKB-UniRule"/>
</dbReference>
<evidence type="ECO:0000256" key="4">
    <source>
        <dbReference type="RuleBase" id="RU362005"/>
    </source>
</evidence>
<evidence type="ECO:0000256" key="3">
    <source>
        <dbReference type="ARBA" id="ARBA00023071"/>
    </source>
</evidence>
<organism evidence="7 8">
    <name type="scientific">Chrysochromulina tobinii</name>
    <dbReference type="NCBI Taxonomy" id="1460289"/>
    <lineage>
        <taxon>Eukaryota</taxon>
        <taxon>Haptista</taxon>
        <taxon>Haptophyta</taxon>
        <taxon>Prymnesiophyceae</taxon>
        <taxon>Prymnesiales</taxon>
        <taxon>Chrysochromulinaceae</taxon>
        <taxon>Chrysochromulina</taxon>
    </lineage>
</organism>
<dbReference type="SMART" id="SM01376">
    <property type="entry name" value="eIF-5a"/>
    <property type="match status" value="1"/>
</dbReference>
<dbReference type="InterPro" id="IPR020189">
    <property type="entry name" value="IF5A_C"/>
</dbReference>
<dbReference type="InterPro" id="IPR012340">
    <property type="entry name" value="NA-bd_OB-fold"/>
</dbReference>
<dbReference type="InterPro" id="IPR048670">
    <property type="entry name" value="IF5A-like_N"/>
</dbReference>
<feature type="compositionally biased region" description="Acidic residues" evidence="5">
    <location>
        <begin position="1"/>
        <end position="12"/>
    </location>
</feature>
<dbReference type="InterPro" id="IPR001884">
    <property type="entry name" value="IF5A-like"/>
</dbReference>